<dbReference type="AlphaFoldDB" id="A0A3R5X1Z5"/>
<evidence type="ECO:0000313" key="7">
    <source>
        <dbReference type="EMBL" id="QAA32456.1"/>
    </source>
</evidence>
<keyword evidence="3" id="KW-0731">Sigma factor</keyword>
<dbReference type="Pfam" id="PF04542">
    <property type="entry name" value="Sigma70_r2"/>
    <property type="match status" value="1"/>
</dbReference>
<dbReference type="RefSeq" id="WP_128213244.1">
    <property type="nucleotide sequence ID" value="NZ_CP025746.1"/>
</dbReference>
<dbReference type="NCBIfam" id="TIGR02937">
    <property type="entry name" value="sigma70-ECF"/>
    <property type="match status" value="1"/>
</dbReference>
<dbReference type="SUPFAM" id="SSF88946">
    <property type="entry name" value="Sigma2 domain of RNA polymerase sigma factors"/>
    <property type="match status" value="1"/>
</dbReference>
<dbReference type="InterPro" id="IPR036388">
    <property type="entry name" value="WH-like_DNA-bd_sf"/>
</dbReference>
<dbReference type="NCBIfam" id="TIGR02954">
    <property type="entry name" value="Sig70_famx3"/>
    <property type="match status" value="1"/>
</dbReference>
<dbReference type="InterPro" id="IPR007627">
    <property type="entry name" value="RNA_pol_sigma70_r2"/>
</dbReference>
<dbReference type="InterPro" id="IPR013249">
    <property type="entry name" value="RNA_pol_sigma70_r4_t2"/>
</dbReference>
<evidence type="ECO:0000256" key="3">
    <source>
        <dbReference type="ARBA" id="ARBA00023082"/>
    </source>
</evidence>
<dbReference type="GO" id="GO:0006352">
    <property type="term" value="P:DNA-templated transcription initiation"/>
    <property type="evidence" value="ECO:0007669"/>
    <property type="project" value="InterPro"/>
</dbReference>
<dbReference type="InterPro" id="IPR039425">
    <property type="entry name" value="RNA_pol_sigma-70-like"/>
</dbReference>
<reference evidence="7 8" key="1">
    <citation type="submission" date="2018-01" db="EMBL/GenBank/DDBJ databases">
        <title>Genome Sequencing and Assembly of Anaerobacter polyendosporus strain CT4.</title>
        <authorList>
            <person name="Tachaapaikoon C."/>
            <person name="Sutheeworapong S."/>
            <person name="Jenjaroenpun P."/>
            <person name="Wongsurawat T."/>
            <person name="Nookeaw I."/>
            <person name="Cheawchanlertfa P."/>
            <person name="Kosugi A."/>
            <person name="Cheevadhanarak S."/>
            <person name="Ratanakhanokchai K."/>
        </authorList>
    </citation>
    <scope>NUCLEOTIDE SEQUENCE [LARGE SCALE GENOMIC DNA]</scope>
    <source>
        <strain evidence="7 8">CT4</strain>
    </source>
</reference>
<evidence type="ECO:0000259" key="6">
    <source>
        <dbReference type="Pfam" id="PF08281"/>
    </source>
</evidence>
<evidence type="ECO:0000256" key="2">
    <source>
        <dbReference type="ARBA" id="ARBA00023015"/>
    </source>
</evidence>
<evidence type="ECO:0000256" key="4">
    <source>
        <dbReference type="ARBA" id="ARBA00023163"/>
    </source>
</evidence>
<dbReference type="OrthoDB" id="9782703at2"/>
<sequence length="173" mass="20037">MITEKQVQLAKDGDEKAFEELINMCKEELYRTAYAYVKDEQDALDVLQETVYKAYVNIDKLKNTKYFKTWITRILLNNAMDLIKKEKKILSVVGNSEKGFVDSEVYCIDAKLDIQSSIDKLEEKQKKVIILKYFQDLTITEIAEVMSCPVGTIKTYLNKALVKLRTSMDKEIV</sequence>
<dbReference type="InterPro" id="IPR013324">
    <property type="entry name" value="RNA_pol_sigma_r3/r4-like"/>
</dbReference>
<accession>A0A3R5X1Z5</accession>
<dbReference type="GO" id="GO:0003677">
    <property type="term" value="F:DNA binding"/>
    <property type="evidence" value="ECO:0007669"/>
    <property type="project" value="InterPro"/>
</dbReference>
<name>A0A3R5X1Z5_9CLOT</name>
<gene>
    <name evidence="7" type="ORF">C1I91_12850</name>
</gene>
<keyword evidence="2" id="KW-0805">Transcription regulation</keyword>
<feature type="domain" description="RNA polymerase sigma factor 70 region 4 type 2" evidence="6">
    <location>
        <begin position="113"/>
        <end position="164"/>
    </location>
</feature>
<dbReference type="PANTHER" id="PTHR43133">
    <property type="entry name" value="RNA POLYMERASE ECF-TYPE SIGMA FACTO"/>
    <property type="match status" value="1"/>
</dbReference>
<dbReference type="KEGG" id="cmah:C1I91_12850"/>
<dbReference type="Gene3D" id="1.10.1740.10">
    <property type="match status" value="1"/>
</dbReference>
<comment type="similarity">
    <text evidence="1">Belongs to the sigma-70 factor family. ECF subfamily.</text>
</comment>
<protein>
    <submittedName>
        <fullName evidence="7">RNA polymerase subunit sigma-70</fullName>
    </submittedName>
</protein>
<keyword evidence="4" id="KW-0804">Transcription</keyword>
<evidence type="ECO:0000259" key="5">
    <source>
        <dbReference type="Pfam" id="PF04542"/>
    </source>
</evidence>
<dbReference type="Pfam" id="PF08281">
    <property type="entry name" value="Sigma70_r4_2"/>
    <property type="match status" value="1"/>
</dbReference>
<proteinExistence type="inferred from homology"/>
<evidence type="ECO:0000313" key="8">
    <source>
        <dbReference type="Proteomes" id="UP000286268"/>
    </source>
</evidence>
<dbReference type="CDD" id="cd06171">
    <property type="entry name" value="Sigma70_r4"/>
    <property type="match status" value="1"/>
</dbReference>
<dbReference type="InterPro" id="IPR014284">
    <property type="entry name" value="RNA_pol_sigma-70_dom"/>
</dbReference>
<dbReference type="InterPro" id="IPR013325">
    <property type="entry name" value="RNA_pol_sigma_r2"/>
</dbReference>
<feature type="domain" description="RNA polymerase sigma-70 region 2" evidence="5">
    <location>
        <begin position="21"/>
        <end position="88"/>
    </location>
</feature>
<dbReference type="Proteomes" id="UP000286268">
    <property type="component" value="Chromosome"/>
</dbReference>
<dbReference type="SUPFAM" id="SSF88659">
    <property type="entry name" value="Sigma3 and sigma4 domains of RNA polymerase sigma factors"/>
    <property type="match status" value="1"/>
</dbReference>
<evidence type="ECO:0000256" key="1">
    <source>
        <dbReference type="ARBA" id="ARBA00010641"/>
    </source>
</evidence>
<dbReference type="Gene3D" id="1.10.10.10">
    <property type="entry name" value="Winged helix-like DNA-binding domain superfamily/Winged helix DNA-binding domain"/>
    <property type="match status" value="1"/>
</dbReference>
<organism evidence="7 8">
    <name type="scientific">Clostridium manihotivorum</name>
    <dbReference type="NCBI Taxonomy" id="2320868"/>
    <lineage>
        <taxon>Bacteria</taxon>
        <taxon>Bacillati</taxon>
        <taxon>Bacillota</taxon>
        <taxon>Clostridia</taxon>
        <taxon>Eubacteriales</taxon>
        <taxon>Clostridiaceae</taxon>
        <taxon>Clostridium</taxon>
    </lineage>
</organism>
<dbReference type="EMBL" id="CP025746">
    <property type="protein sequence ID" value="QAA32456.1"/>
    <property type="molecule type" value="Genomic_DNA"/>
</dbReference>
<dbReference type="GO" id="GO:0016987">
    <property type="term" value="F:sigma factor activity"/>
    <property type="evidence" value="ECO:0007669"/>
    <property type="project" value="UniProtKB-KW"/>
</dbReference>
<dbReference type="PANTHER" id="PTHR43133:SF51">
    <property type="entry name" value="RNA POLYMERASE SIGMA FACTOR"/>
    <property type="match status" value="1"/>
</dbReference>
<keyword evidence="8" id="KW-1185">Reference proteome</keyword>
<dbReference type="InterPro" id="IPR014300">
    <property type="entry name" value="RNA_pol_sigma-V"/>
</dbReference>